<dbReference type="EMBL" id="JANIEX010001054">
    <property type="protein sequence ID" value="KAJ3561109.1"/>
    <property type="molecule type" value="Genomic_DNA"/>
</dbReference>
<reference evidence="8" key="1">
    <citation type="submission" date="2022-07" db="EMBL/GenBank/DDBJ databases">
        <title>Genome Sequence of Leucocoprinus birnbaumii.</title>
        <authorList>
            <person name="Buettner E."/>
        </authorList>
    </citation>
    <scope>NUCLEOTIDE SEQUENCE</scope>
    <source>
        <strain evidence="8">VT141</strain>
    </source>
</reference>
<keyword evidence="4" id="KW-0443">Lipid metabolism</keyword>
<dbReference type="PANTHER" id="PTHR43859">
    <property type="entry name" value="ACYL-ACTIVATING ENZYME"/>
    <property type="match status" value="1"/>
</dbReference>
<feature type="domain" description="AMP-dependent synthetase/ligase" evidence="6">
    <location>
        <begin position="89"/>
        <end position="456"/>
    </location>
</feature>
<dbReference type="Gene3D" id="3.40.50.12780">
    <property type="entry name" value="N-terminal domain of ligase-like"/>
    <property type="match status" value="1"/>
</dbReference>
<evidence type="ECO:0000256" key="3">
    <source>
        <dbReference type="ARBA" id="ARBA00022832"/>
    </source>
</evidence>
<name>A0AAD5VKF1_9AGAR</name>
<dbReference type="GO" id="GO:0016874">
    <property type="term" value="F:ligase activity"/>
    <property type="evidence" value="ECO:0007669"/>
    <property type="project" value="UniProtKB-KW"/>
</dbReference>
<evidence type="ECO:0000256" key="5">
    <source>
        <dbReference type="SAM" id="MobiDB-lite"/>
    </source>
</evidence>
<feature type="domain" description="AMP-binding enzyme C-terminal" evidence="7">
    <location>
        <begin position="507"/>
        <end position="589"/>
    </location>
</feature>
<sequence length="602" mass="66982">MTAPFVFDPTPASIPPADTVYRLKEIPNGPVNSHPLNPLDFILRAAQIYPDKVALVHPNVDYPVQYTFAVWYVLHSMYVLHQLKDIRAQRIQNLAYALIRAGIKPGDRVAVIAPNSPLIADAHHGVIAARAILTPINTRLKPSEVAYILEHSGSSLILVDHEYTNLIPAGIKVPIVVSKDTGRVGDPYETFLDEGRRFSEEKSWGGLVAEPDEHAGAVLCYTSGTTGRPKGVLTTLRGSYLAGVANAFECQMHRDSTYLCKRYRILPMFHAAGWTFPWSNVFAFAKQITLRTVNYSQIWDHFLHSGVTHYCGAPTVQVKANQQTNDNKPLISSTDWRGKRSTSTQTATERDCCNREKAGAAPTAHLIAELEKIGIKPTYGPFTRNYDQPHWANISLEERARFMARQGQAFATAFGVRVVYPPTDDEKNPILRDVPRDGKTVGEIVTKGNIVMKEYFRDPEATRKAFLGGHFRSGDLAVWHPDGTIAVVDRSKDIIISGGENASSLAIEQELASHPHVLEVSVVARPHLKWGERPMAFVILHPQHAKKWAGRHHEFGNDLKEHARARLPGFACPEWVEVVPELPKTSTGKILKTELRKVVAKL</sequence>
<evidence type="ECO:0000256" key="2">
    <source>
        <dbReference type="ARBA" id="ARBA00022598"/>
    </source>
</evidence>
<evidence type="ECO:0000313" key="9">
    <source>
        <dbReference type="Proteomes" id="UP001213000"/>
    </source>
</evidence>
<proteinExistence type="inferred from homology"/>
<dbReference type="InterPro" id="IPR000873">
    <property type="entry name" value="AMP-dep_synth/lig_dom"/>
</dbReference>
<keyword evidence="9" id="KW-1185">Reference proteome</keyword>
<gene>
    <name evidence="8" type="ORF">NP233_g10400</name>
</gene>
<evidence type="ECO:0000256" key="4">
    <source>
        <dbReference type="ARBA" id="ARBA00023098"/>
    </source>
</evidence>
<organism evidence="8 9">
    <name type="scientific">Leucocoprinus birnbaumii</name>
    <dbReference type="NCBI Taxonomy" id="56174"/>
    <lineage>
        <taxon>Eukaryota</taxon>
        <taxon>Fungi</taxon>
        <taxon>Dikarya</taxon>
        <taxon>Basidiomycota</taxon>
        <taxon>Agaricomycotina</taxon>
        <taxon>Agaricomycetes</taxon>
        <taxon>Agaricomycetidae</taxon>
        <taxon>Agaricales</taxon>
        <taxon>Agaricineae</taxon>
        <taxon>Agaricaceae</taxon>
        <taxon>Leucocoprinus</taxon>
    </lineage>
</organism>
<dbReference type="Proteomes" id="UP001213000">
    <property type="component" value="Unassembled WGS sequence"/>
</dbReference>
<feature type="region of interest" description="Disordered" evidence="5">
    <location>
        <begin position="322"/>
        <end position="349"/>
    </location>
</feature>
<dbReference type="AlphaFoldDB" id="A0AAD5VKF1"/>
<evidence type="ECO:0000259" key="7">
    <source>
        <dbReference type="Pfam" id="PF13193"/>
    </source>
</evidence>
<comment type="similarity">
    <text evidence="1">Belongs to the ATP-dependent AMP-binding enzyme family.</text>
</comment>
<evidence type="ECO:0000313" key="8">
    <source>
        <dbReference type="EMBL" id="KAJ3561109.1"/>
    </source>
</evidence>
<dbReference type="InterPro" id="IPR025110">
    <property type="entry name" value="AMP-bd_C"/>
</dbReference>
<keyword evidence="2" id="KW-0436">Ligase</keyword>
<evidence type="ECO:0000256" key="1">
    <source>
        <dbReference type="ARBA" id="ARBA00006432"/>
    </source>
</evidence>
<dbReference type="PANTHER" id="PTHR43859:SF4">
    <property type="entry name" value="BUTANOATE--COA LIGASE AAE1-RELATED"/>
    <property type="match status" value="1"/>
</dbReference>
<dbReference type="PROSITE" id="PS00455">
    <property type="entry name" value="AMP_BINDING"/>
    <property type="match status" value="1"/>
</dbReference>
<dbReference type="InterPro" id="IPR042099">
    <property type="entry name" value="ANL_N_sf"/>
</dbReference>
<evidence type="ECO:0000259" key="6">
    <source>
        <dbReference type="Pfam" id="PF00501"/>
    </source>
</evidence>
<dbReference type="Pfam" id="PF00501">
    <property type="entry name" value="AMP-binding"/>
    <property type="match status" value="1"/>
</dbReference>
<dbReference type="GO" id="GO:0006631">
    <property type="term" value="P:fatty acid metabolic process"/>
    <property type="evidence" value="ECO:0007669"/>
    <property type="project" value="UniProtKB-KW"/>
</dbReference>
<keyword evidence="3" id="KW-0276">Fatty acid metabolism</keyword>
<accession>A0AAD5VKF1</accession>
<protein>
    <recommendedName>
        <fullName evidence="10">Acetyl-CoA synthetase-like protein</fullName>
    </recommendedName>
</protein>
<comment type="caution">
    <text evidence="8">The sequence shown here is derived from an EMBL/GenBank/DDBJ whole genome shotgun (WGS) entry which is preliminary data.</text>
</comment>
<dbReference type="SUPFAM" id="SSF56801">
    <property type="entry name" value="Acetyl-CoA synthetase-like"/>
    <property type="match status" value="1"/>
</dbReference>
<evidence type="ECO:0008006" key="10">
    <source>
        <dbReference type="Google" id="ProtNLM"/>
    </source>
</evidence>
<dbReference type="Gene3D" id="3.30.300.30">
    <property type="match status" value="1"/>
</dbReference>
<dbReference type="Pfam" id="PF13193">
    <property type="entry name" value="AMP-binding_C"/>
    <property type="match status" value="1"/>
</dbReference>
<dbReference type="InterPro" id="IPR020845">
    <property type="entry name" value="AMP-binding_CS"/>
</dbReference>
<dbReference type="InterPro" id="IPR045851">
    <property type="entry name" value="AMP-bd_C_sf"/>
</dbReference>
<feature type="compositionally biased region" description="Polar residues" evidence="5">
    <location>
        <begin position="322"/>
        <end position="347"/>
    </location>
</feature>